<evidence type="ECO:0000313" key="2">
    <source>
        <dbReference type="Proteomes" id="UP000006813"/>
    </source>
</evidence>
<accession>G5BLQ0</accession>
<sequence>MEGLHGPLQPQKSAEESGILVTHLGLLPFGQKAPVAFSPALRTGTGVTQMRWAPVGTYSTHLHALLAPRGHHAHRVGSGRGGKCGVLTRTVGQQWDCGWKVTWGYTNILPLLNSRKPNGSEEDVEEALALGEVGETARRYQPPGTMDLNSKIMKILHLGTLCEICSWQDLMEERTWSQQLQFYCQPSGVTVASVVSASQGQGSPRRERLHTGGPCRKDPDLVRGAGCVVALASPRFMSHPLRPCLMALWYAGQLLK</sequence>
<dbReference type="EMBL" id="JH170964">
    <property type="protein sequence ID" value="EHB10211.1"/>
    <property type="molecule type" value="Genomic_DNA"/>
</dbReference>
<evidence type="ECO:0000313" key="1">
    <source>
        <dbReference type="EMBL" id="EHB10211.1"/>
    </source>
</evidence>
<organism evidence="1 2">
    <name type="scientific">Heterocephalus glaber</name>
    <name type="common">Naked mole rat</name>
    <dbReference type="NCBI Taxonomy" id="10181"/>
    <lineage>
        <taxon>Eukaryota</taxon>
        <taxon>Metazoa</taxon>
        <taxon>Chordata</taxon>
        <taxon>Craniata</taxon>
        <taxon>Vertebrata</taxon>
        <taxon>Euteleostomi</taxon>
        <taxon>Mammalia</taxon>
        <taxon>Eutheria</taxon>
        <taxon>Euarchontoglires</taxon>
        <taxon>Glires</taxon>
        <taxon>Rodentia</taxon>
        <taxon>Hystricomorpha</taxon>
        <taxon>Bathyergidae</taxon>
        <taxon>Heterocephalus</taxon>
    </lineage>
</organism>
<protein>
    <submittedName>
        <fullName evidence="1">Uncharacterized protein</fullName>
    </submittedName>
</protein>
<reference evidence="1 2" key="1">
    <citation type="journal article" date="2011" name="Nature">
        <title>Genome sequencing reveals insights into physiology and longevity of the naked mole rat.</title>
        <authorList>
            <person name="Kim E.B."/>
            <person name="Fang X."/>
            <person name="Fushan A.A."/>
            <person name="Huang Z."/>
            <person name="Lobanov A.V."/>
            <person name="Han L."/>
            <person name="Marino S.M."/>
            <person name="Sun X."/>
            <person name="Turanov A.A."/>
            <person name="Yang P."/>
            <person name="Yim S.H."/>
            <person name="Zhao X."/>
            <person name="Kasaikina M.V."/>
            <person name="Stoletzki N."/>
            <person name="Peng C."/>
            <person name="Polak P."/>
            <person name="Xiong Z."/>
            <person name="Kiezun A."/>
            <person name="Zhu Y."/>
            <person name="Chen Y."/>
            <person name="Kryukov G.V."/>
            <person name="Zhang Q."/>
            <person name="Peshkin L."/>
            <person name="Yang L."/>
            <person name="Bronson R.T."/>
            <person name="Buffenstein R."/>
            <person name="Wang B."/>
            <person name="Han C."/>
            <person name="Li Q."/>
            <person name="Chen L."/>
            <person name="Zhao W."/>
            <person name="Sunyaev S.R."/>
            <person name="Park T.J."/>
            <person name="Zhang G."/>
            <person name="Wang J."/>
            <person name="Gladyshev V.N."/>
        </authorList>
    </citation>
    <scope>NUCLEOTIDE SEQUENCE [LARGE SCALE GENOMIC DNA]</scope>
</reference>
<dbReference type="InParanoid" id="G5BLQ0"/>
<dbReference type="AlphaFoldDB" id="G5BLQ0"/>
<name>G5BLQ0_HETGA</name>
<dbReference type="Proteomes" id="UP000006813">
    <property type="component" value="Unassembled WGS sequence"/>
</dbReference>
<gene>
    <name evidence="1" type="ORF">GW7_19825</name>
</gene>
<proteinExistence type="predicted"/>